<keyword evidence="1" id="KW-0472">Membrane</keyword>
<reference evidence="3 4" key="1">
    <citation type="submission" date="2018-07" db="EMBL/GenBank/DDBJ databases">
        <title>Bacillus sp. YLB-04 draft genome sequence.</title>
        <authorList>
            <person name="Yu L."/>
            <person name="Tang X."/>
        </authorList>
    </citation>
    <scope>NUCLEOTIDE SEQUENCE [LARGE SCALE GENOMIC DNA]</scope>
    <source>
        <strain evidence="3 4">YLB-04</strain>
    </source>
</reference>
<dbReference type="InterPro" id="IPR052036">
    <property type="entry name" value="Hydrolase/PRTase-associated"/>
</dbReference>
<dbReference type="GO" id="GO:0046677">
    <property type="term" value="P:response to antibiotic"/>
    <property type="evidence" value="ECO:0007669"/>
    <property type="project" value="InterPro"/>
</dbReference>
<dbReference type="SUPFAM" id="SSF159501">
    <property type="entry name" value="EreA/ChaN-like"/>
    <property type="match status" value="1"/>
</dbReference>
<dbReference type="Gene3D" id="1.20.1440.30">
    <property type="entry name" value="Biosynthetic Protein domain"/>
    <property type="match status" value="1"/>
</dbReference>
<evidence type="ECO:0000256" key="1">
    <source>
        <dbReference type="SAM" id="Phobius"/>
    </source>
</evidence>
<feature type="signal peptide" evidence="2">
    <location>
        <begin position="1"/>
        <end position="29"/>
    </location>
</feature>
<dbReference type="PANTHER" id="PTHR31299:SF0">
    <property type="entry name" value="ESTERASE, PUTATIVE (AFU_ORTHOLOGUE AFUA_1G05850)-RELATED"/>
    <property type="match status" value="1"/>
</dbReference>
<evidence type="ECO:0000313" key="3">
    <source>
        <dbReference type="EMBL" id="RDU37160.1"/>
    </source>
</evidence>
<dbReference type="Gene3D" id="3.40.1660.10">
    <property type="entry name" value="EreA-like (biosynthetic domain)"/>
    <property type="match status" value="1"/>
</dbReference>
<dbReference type="Pfam" id="PF05139">
    <property type="entry name" value="Erythro_esteras"/>
    <property type="match status" value="1"/>
</dbReference>
<protein>
    <submittedName>
        <fullName evidence="3">Erythromycin esterase family protein</fullName>
    </submittedName>
</protein>
<proteinExistence type="predicted"/>
<keyword evidence="4" id="KW-1185">Reference proteome</keyword>
<dbReference type="PANTHER" id="PTHR31299">
    <property type="entry name" value="ESTERASE, PUTATIVE (AFU_ORTHOLOGUE AFUA_1G05850)-RELATED"/>
    <property type="match status" value="1"/>
</dbReference>
<feature type="transmembrane region" description="Helical" evidence="1">
    <location>
        <begin position="478"/>
        <end position="497"/>
    </location>
</feature>
<evidence type="ECO:0000256" key="2">
    <source>
        <dbReference type="SAM" id="SignalP"/>
    </source>
</evidence>
<dbReference type="CDD" id="cd14728">
    <property type="entry name" value="Ere-like"/>
    <property type="match status" value="1"/>
</dbReference>
<feature type="chain" id="PRO_5017774782" evidence="2">
    <location>
        <begin position="30"/>
        <end position="515"/>
    </location>
</feature>
<dbReference type="EMBL" id="QNQT01000003">
    <property type="protein sequence ID" value="RDU37160.1"/>
    <property type="molecule type" value="Genomic_DNA"/>
</dbReference>
<keyword evidence="2" id="KW-0732">Signal</keyword>
<dbReference type="AlphaFoldDB" id="A0A3D8GRQ6"/>
<name>A0A3D8GRQ6_9BACI</name>
<dbReference type="RefSeq" id="WP_115451988.1">
    <property type="nucleotide sequence ID" value="NZ_QNQT01000003.1"/>
</dbReference>
<dbReference type="Gene3D" id="3.30.1870.10">
    <property type="entry name" value="EreA-like, domain 2"/>
    <property type="match status" value="1"/>
</dbReference>
<keyword evidence="1" id="KW-0812">Transmembrane</keyword>
<accession>A0A3D8GRQ6</accession>
<dbReference type="Proteomes" id="UP000257144">
    <property type="component" value="Unassembled WGS sequence"/>
</dbReference>
<comment type="caution">
    <text evidence="3">The sequence shown here is derived from an EMBL/GenBank/DDBJ whole genome shotgun (WGS) entry which is preliminary data.</text>
</comment>
<keyword evidence="1" id="KW-1133">Transmembrane helix</keyword>
<organism evidence="3 4">
    <name type="scientific">Neobacillus piezotolerans</name>
    <dbReference type="NCBI Taxonomy" id="2259171"/>
    <lineage>
        <taxon>Bacteria</taxon>
        <taxon>Bacillati</taxon>
        <taxon>Bacillota</taxon>
        <taxon>Bacilli</taxon>
        <taxon>Bacillales</taxon>
        <taxon>Bacillaceae</taxon>
        <taxon>Neobacillus</taxon>
    </lineage>
</organism>
<sequence length="515" mass="59190">MKIFNKLFSSLLAIVVFFAGSFHPTISKAESVFDPNSISPKLKEILIPLKTTQAGNGFEDLQPLKKILKDVKILGMGEATHGTKEFFQMKHRMYEFLVEELGYRAFAIEAEFGIHKVINNYILTGTGSMEEVISAMRFWTWSTQEVADMIDWMKEYNQNPANIEKIRFYGFDMQGVNSTVPNIQAYLEKVDPTSELPSDFSYLYPRYEKSYTEPLLEKLVNAFETNKDTYVSRSSKEEYEIIRRELEIIYQNLHLDEISSPIENKDIDVSGETFRKSFSLRDASMADNVKWIHNYEKEYYKNDKIMLWAHNGHISNHFQMANISNMGSLLKDEFKKEYYSLGFDFYKGSLVTVGETSWGRDLGIIELAEPKEKIFSSWFKETGYPIGFLDFNTASTDRNLESWLSTEHSMHLIGAMLYKTQELTKVIPKEFYDGIINIEDTNAAETIYKSDLPIVQPIPLPAGEAAESEVKSLLGDNAYLIAIGLFITLISAALIFWRVKIKHNKSKSDHYSKVS</sequence>
<dbReference type="InterPro" id="IPR007815">
    <property type="entry name" value="Emycin_Estase"/>
</dbReference>
<evidence type="ECO:0000313" key="4">
    <source>
        <dbReference type="Proteomes" id="UP000257144"/>
    </source>
</evidence>
<dbReference type="OrthoDB" id="9810066at2"/>
<gene>
    <name evidence="3" type="ORF">DRW41_10800</name>
</gene>